<comment type="caution">
    <text evidence="1">The sequence shown here is derived from an EMBL/GenBank/DDBJ whole genome shotgun (WGS) entry which is preliminary data.</text>
</comment>
<evidence type="ECO:0000313" key="1">
    <source>
        <dbReference type="EMBL" id="NEZ62264.1"/>
    </source>
</evidence>
<dbReference type="Proteomes" id="UP000473574">
    <property type="component" value="Unassembled WGS sequence"/>
</dbReference>
<accession>A0A6M0S1C7</accession>
<name>A0A6M0S1C7_9CYAN</name>
<protein>
    <submittedName>
        <fullName evidence="1">Uncharacterized protein</fullName>
    </submittedName>
</protein>
<reference evidence="1 2" key="1">
    <citation type="journal article" date="2020" name="Microb. Ecol.">
        <title>Ecogenomics of the Marine Benthic Filamentous Cyanobacterium Adonisia.</title>
        <authorList>
            <person name="Walter J.M."/>
            <person name="Coutinho F.H."/>
            <person name="Leomil L."/>
            <person name="Hargreaves P.I."/>
            <person name="Campeao M.E."/>
            <person name="Vieira V.V."/>
            <person name="Silva B.S."/>
            <person name="Fistarol G.O."/>
            <person name="Salomon P.S."/>
            <person name="Sawabe T."/>
            <person name="Mino S."/>
            <person name="Hosokawa M."/>
            <person name="Miyashita H."/>
            <person name="Maruyama F."/>
            <person name="van Verk M.C."/>
            <person name="Dutilh B.E."/>
            <person name="Thompson C.C."/>
            <person name="Thompson F.L."/>
        </authorList>
    </citation>
    <scope>NUCLEOTIDE SEQUENCE [LARGE SCALE GENOMIC DNA]</scope>
    <source>
        <strain evidence="1 2">CCMR0082</strain>
    </source>
</reference>
<evidence type="ECO:0000313" key="2">
    <source>
        <dbReference type="Proteomes" id="UP000473574"/>
    </source>
</evidence>
<proteinExistence type="predicted"/>
<dbReference type="EMBL" id="QZCE01000001">
    <property type="protein sequence ID" value="NEZ62264.1"/>
    <property type="molecule type" value="Genomic_DNA"/>
</dbReference>
<organism evidence="1 2">
    <name type="scientific">Adonisia turfae CCMR0082</name>
    <dbReference type="NCBI Taxonomy" id="2304604"/>
    <lineage>
        <taxon>Bacteria</taxon>
        <taxon>Bacillati</taxon>
        <taxon>Cyanobacteriota</taxon>
        <taxon>Adonisia</taxon>
        <taxon>Adonisia turfae</taxon>
    </lineage>
</organism>
<dbReference type="AlphaFoldDB" id="A0A6M0S1C7"/>
<sequence>MEDKMPIKRDGSRKRLYARVDKTTEFQLKFLAEAAGLTVRHNKKDIGSIGLLLDKIASFDGFRNSKLLGLIKQQEKKYAQQPNPPDNAPIGEPVLGWYGGSDFATVTREYDSDPSGAEVWLWRGMNGQLVDSPDGWLDLPEVHE</sequence>
<gene>
    <name evidence="1" type="ORF">D0962_05650</name>
</gene>